<dbReference type="EMBL" id="LQMT02000005">
    <property type="protein sequence ID" value="ONF74253.1"/>
    <property type="molecule type" value="Genomic_DNA"/>
</dbReference>
<gene>
    <name evidence="1" type="ORF">AVR91_0202825</name>
</gene>
<evidence type="ECO:0000313" key="2">
    <source>
        <dbReference type="Proteomes" id="UP000076660"/>
    </source>
</evidence>
<dbReference type="Pfam" id="PF14106">
    <property type="entry name" value="DUF4279"/>
    <property type="match status" value="1"/>
</dbReference>
<comment type="caution">
    <text evidence="1">The sequence shown here is derived from an EMBL/GenBank/DDBJ whole genome shotgun (WGS) entry which is preliminary data.</text>
</comment>
<name>A0A1W2M382_9PSEU</name>
<protein>
    <recommendedName>
        <fullName evidence="3">DUF4279 domain-containing protein</fullName>
    </recommendedName>
</protein>
<evidence type="ECO:0008006" key="3">
    <source>
        <dbReference type="Google" id="ProtNLM"/>
    </source>
</evidence>
<proteinExistence type="predicted"/>
<sequence>MTRLLTLEPSQAFEVGEPVGWRSGTVRPVSLWLLSSDLPPGGELADHLHWLLDRLEPKADAVWQLISEGYVADWFCLAASHATEHAIELDRPLLRRLLTLPGDLLLDVMSDDEQ</sequence>
<accession>A0A1W2M382</accession>
<dbReference type="Proteomes" id="UP000076660">
    <property type="component" value="Unassembled WGS sequence"/>
</dbReference>
<dbReference type="InterPro" id="IPR025459">
    <property type="entry name" value="DUF4279"/>
</dbReference>
<organism evidence="1 2">
    <name type="scientific">Amycolatopsis keratiniphila subsp. keratiniphila</name>
    <dbReference type="NCBI Taxonomy" id="227715"/>
    <lineage>
        <taxon>Bacteria</taxon>
        <taxon>Bacillati</taxon>
        <taxon>Actinomycetota</taxon>
        <taxon>Actinomycetes</taxon>
        <taxon>Pseudonocardiales</taxon>
        <taxon>Pseudonocardiaceae</taxon>
        <taxon>Amycolatopsis</taxon>
        <taxon>Amycolatopsis japonica group</taxon>
    </lineage>
</organism>
<evidence type="ECO:0000313" key="1">
    <source>
        <dbReference type="EMBL" id="ONF74253.1"/>
    </source>
</evidence>
<dbReference type="AlphaFoldDB" id="A0A1W2M382"/>
<reference evidence="1 2" key="1">
    <citation type="submission" date="2016-12" db="EMBL/GenBank/DDBJ databases">
        <title>Amycolatopsis keratiniphila subsp. keratiniphila genome sequencing and assembly.</title>
        <authorList>
            <person name="Mayilraj S."/>
            <person name="Kaur N."/>
        </authorList>
    </citation>
    <scope>NUCLEOTIDE SEQUENCE [LARGE SCALE GENOMIC DNA]</scope>
    <source>
        <strain evidence="1 2">DSM 44409</strain>
    </source>
</reference>